<name>A0A7K1KXN1_9ACTN</name>
<feature type="domain" description="HTH lysR-type" evidence="5">
    <location>
        <begin position="1"/>
        <end position="60"/>
    </location>
</feature>
<dbReference type="EMBL" id="WOFH01000003">
    <property type="protein sequence ID" value="MUN36962.1"/>
    <property type="molecule type" value="Genomic_DNA"/>
</dbReference>
<dbReference type="FunFam" id="1.10.10.10:FF:000001">
    <property type="entry name" value="LysR family transcriptional regulator"/>
    <property type="match status" value="1"/>
</dbReference>
<dbReference type="RefSeq" id="WP_156215985.1">
    <property type="nucleotide sequence ID" value="NZ_WOFH01000003.1"/>
</dbReference>
<gene>
    <name evidence="6" type="ORF">GNZ18_10175</name>
</gene>
<comment type="similarity">
    <text evidence="1">Belongs to the LysR transcriptional regulatory family.</text>
</comment>
<dbReference type="PANTHER" id="PTHR30346:SF0">
    <property type="entry name" value="HCA OPERON TRANSCRIPTIONAL ACTIVATOR HCAR"/>
    <property type="match status" value="1"/>
</dbReference>
<dbReference type="PROSITE" id="PS50931">
    <property type="entry name" value="HTH_LYSR"/>
    <property type="match status" value="1"/>
</dbReference>
<evidence type="ECO:0000256" key="2">
    <source>
        <dbReference type="ARBA" id="ARBA00023015"/>
    </source>
</evidence>
<dbReference type="SUPFAM" id="SSF46785">
    <property type="entry name" value="Winged helix' DNA-binding domain"/>
    <property type="match status" value="1"/>
</dbReference>
<proteinExistence type="inferred from homology"/>
<dbReference type="InterPro" id="IPR036390">
    <property type="entry name" value="WH_DNA-bd_sf"/>
</dbReference>
<sequence length="311" mass="32961">MDLDLGAVRAFVAVAADRSFSAAADRLGLSQQAVSKRVARLEAHLGTPLLARTRGGAEPTAEGRAFLVPARALLVLADQAVERARGGPRPLRVDVLGTRLVSTALIRGFHEARPDVEIEILTSDGLATAGPALLAGALDAFLGRATAALDEGIARVPAHLEPLHVLVGRGHRLAGRAHVRAAELAGTTAWMPGNARESEWVEFYRYLSADLGIGTDPSGPNFGLEHYVERIAASATLYGIVGKDIRLPPHPDVRVLPVVEPAPVFPWSLMWHAPNGHPALPPLIAHVTAGHRPFDPSGEWLPPPDRAAFSG</sequence>
<dbReference type="SUPFAM" id="SSF53850">
    <property type="entry name" value="Periplasmic binding protein-like II"/>
    <property type="match status" value="1"/>
</dbReference>
<dbReference type="Gene3D" id="3.40.190.10">
    <property type="entry name" value="Periplasmic binding protein-like II"/>
    <property type="match status" value="2"/>
</dbReference>
<accession>A0A7K1KXN1</accession>
<protein>
    <submittedName>
        <fullName evidence="6">LysR family transcriptional regulator</fullName>
    </submittedName>
</protein>
<dbReference type="Gene3D" id="1.10.10.10">
    <property type="entry name" value="Winged helix-like DNA-binding domain superfamily/Winged helix DNA-binding domain"/>
    <property type="match status" value="1"/>
</dbReference>
<dbReference type="PANTHER" id="PTHR30346">
    <property type="entry name" value="TRANSCRIPTIONAL DUAL REGULATOR HCAR-RELATED"/>
    <property type="match status" value="1"/>
</dbReference>
<evidence type="ECO:0000313" key="7">
    <source>
        <dbReference type="Proteomes" id="UP000432015"/>
    </source>
</evidence>
<dbReference type="GO" id="GO:0003700">
    <property type="term" value="F:DNA-binding transcription factor activity"/>
    <property type="evidence" value="ECO:0007669"/>
    <property type="project" value="InterPro"/>
</dbReference>
<dbReference type="Pfam" id="PF00126">
    <property type="entry name" value="HTH_1"/>
    <property type="match status" value="1"/>
</dbReference>
<keyword evidence="2" id="KW-0805">Transcription regulation</keyword>
<dbReference type="GO" id="GO:0032993">
    <property type="term" value="C:protein-DNA complex"/>
    <property type="evidence" value="ECO:0007669"/>
    <property type="project" value="TreeGrafter"/>
</dbReference>
<evidence type="ECO:0000259" key="5">
    <source>
        <dbReference type="PROSITE" id="PS50931"/>
    </source>
</evidence>
<dbReference type="AlphaFoldDB" id="A0A7K1KXN1"/>
<dbReference type="Pfam" id="PF03466">
    <property type="entry name" value="LysR_substrate"/>
    <property type="match status" value="1"/>
</dbReference>
<evidence type="ECO:0000256" key="3">
    <source>
        <dbReference type="ARBA" id="ARBA00023125"/>
    </source>
</evidence>
<dbReference type="InterPro" id="IPR036388">
    <property type="entry name" value="WH-like_DNA-bd_sf"/>
</dbReference>
<keyword evidence="4" id="KW-0804">Transcription</keyword>
<dbReference type="PRINTS" id="PR00039">
    <property type="entry name" value="HTHLYSR"/>
</dbReference>
<keyword evidence="7" id="KW-1185">Reference proteome</keyword>
<comment type="caution">
    <text evidence="6">The sequence shown here is derived from an EMBL/GenBank/DDBJ whole genome shotgun (WGS) entry which is preliminary data.</text>
</comment>
<evidence type="ECO:0000256" key="1">
    <source>
        <dbReference type="ARBA" id="ARBA00009437"/>
    </source>
</evidence>
<evidence type="ECO:0000256" key="4">
    <source>
        <dbReference type="ARBA" id="ARBA00023163"/>
    </source>
</evidence>
<evidence type="ECO:0000313" key="6">
    <source>
        <dbReference type="EMBL" id="MUN36962.1"/>
    </source>
</evidence>
<organism evidence="6 7">
    <name type="scientific">Actinomadura litoris</name>
    <dbReference type="NCBI Taxonomy" id="2678616"/>
    <lineage>
        <taxon>Bacteria</taxon>
        <taxon>Bacillati</taxon>
        <taxon>Actinomycetota</taxon>
        <taxon>Actinomycetes</taxon>
        <taxon>Streptosporangiales</taxon>
        <taxon>Thermomonosporaceae</taxon>
        <taxon>Actinomadura</taxon>
    </lineage>
</organism>
<reference evidence="6 7" key="1">
    <citation type="submission" date="2019-11" db="EMBL/GenBank/DDBJ databases">
        <authorList>
            <person name="Cao P."/>
        </authorList>
    </citation>
    <scope>NUCLEOTIDE SEQUENCE [LARGE SCALE GENOMIC DNA]</scope>
    <source>
        <strain evidence="6 7">NEAU-AAG5</strain>
    </source>
</reference>
<dbReference type="Proteomes" id="UP000432015">
    <property type="component" value="Unassembled WGS sequence"/>
</dbReference>
<keyword evidence="3" id="KW-0238">DNA-binding</keyword>
<dbReference type="GO" id="GO:0003677">
    <property type="term" value="F:DNA binding"/>
    <property type="evidence" value="ECO:0007669"/>
    <property type="project" value="UniProtKB-KW"/>
</dbReference>
<dbReference type="InterPro" id="IPR005119">
    <property type="entry name" value="LysR_subst-bd"/>
</dbReference>
<dbReference type="InterPro" id="IPR000847">
    <property type="entry name" value="LysR_HTH_N"/>
</dbReference>